<proteinExistence type="predicted"/>
<protein>
    <submittedName>
        <fullName evidence="1">Uncharacterized protein</fullName>
    </submittedName>
</protein>
<evidence type="ECO:0000313" key="2">
    <source>
        <dbReference type="Proteomes" id="UP000676649"/>
    </source>
</evidence>
<dbReference type="EMBL" id="CP073754">
    <property type="protein sequence ID" value="QWF71465.1"/>
    <property type="molecule type" value="Genomic_DNA"/>
</dbReference>
<keyword evidence="2" id="KW-1185">Reference proteome</keyword>
<name>A0A975R9I4_9GAMM</name>
<dbReference type="Proteomes" id="UP000676649">
    <property type="component" value="Chromosome"/>
</dbReference>
<gene>
    <name evidence="1" type="ORF">KEF85_03005</name>
</gene>
<dbReference type="RefSeq" id="WP_215583250.1">
    <property type="nucleotide sequence ID" value="NZ_CP073754.1"/>
</dbReference>
<reference evidence="1" key="1">
    <citation type="submission" date="2021-04" db="EMBL/GenBank/DDBJ databases">
        <title>Draft genome sequence data of methanotrophic Methylovulum sp. strain S1L and Methylomonas sp. strain S2AM isolated from boreal lake water columns.</title>
        <authorList>
            <person name="Rissanen A.J."/>
            <person name="Mangayil R."/>
            <person name="Svenning M.M."/>
            <person name="Khanongnuch R."/>
        </authorList>
    </citation>
    <scope>NUCLEOTIDE SEQUENCE</scope>
    <source>
        <strain evidence="1">S2AM</strain>
    </source>
</reference>
<sequence>MSRQIPFQLENFSGHCDTLLRVGIDPGLVLYTNQHASNGKPAARLLADADRDIVQAYLNAPSDEVFKRLVAQGVFLDTEWDRNTSNWQIIDFAGWEVLHDAFSRLHAKSDKALQTLTGLSDRDIHETT</sequence>
<dbReference type="KEGG" id="mpad:KEF85_03005"/>
<dbReference type="AlphaFoldDB" id="A0A975R9I4"/>
<accession>A0A975R9I4</accession>
<evidence type="ECO:0000313" key="1">
    <source>
        <dbReference type="EMBL" id="QWF71465.1"/>
    </source>
</evidence>
<organism evidence="1 2">
    <name type="scientific">Methylomonas paludis</name>
    <dbReference type="NCBI Taxonomy" id="1173101"/>
    <lineage>
        <taxon>Bacteria</taxon>
        <taxon>Pseudomonadati</taxon>
        <taxon>Pseudomonadota</taxon>
        <taxon>Gammaproteobacteria</taxon>
        <taxon>Methylococcales</taxon>
        <taxon>Methylococcaceae</taxon>
        <taxon>Methylomonas</taxon>
    </lineage>
</organism>